<dbReference type="EMBL" id="JARJCW010000141">
    <property type="protein sequence ID" value="KAJ7190879.1"/>
    <property type="molecule type" value="Genomic_DNA"/>
</dbReference>
<dbReference type="Proteomes" id="UP001219525">
    <property type="component" value="Unassembled WGS sequence"/>
</dbReference>
<sequence length="323" mass="34919">MALTYDWSVARKGISANELAGIRVVAAKNMSEVRSDTRVTYANHATTQNIAESPAERDSSSSGTSKTAPLSVRKQTGACSKSRRAISAKSALCEQCGQTMERHKSYVIGMTRVEKSGGVKSGRYCSDNAQNNGGGGHVHTTCDIRDWCDFILGSSRVDWARLSENHRSDQAVMKDIGRVTKDFATSIPILSFTAFRPPVAEGMGNQMLHPATFGYHSATQRLPNLEPAHPLPPTDADAVVLGQDGVRRGCVIPGAFFDSLCYRAAEIIVERAPKLGERKDLFTSSPNLPATTKRTIELYRQTVCMVVQNISIQPSVAGTVGVV</sequence>
<accession>A0AAD6UN56</accession>
<evidence type="ECO:0000313" key="3">
    <source>
        <dbReference type="Proteomes" id="UP001219525"/>
    </source>
</evidence>
<keyword evidence="3" id="KW-1185">Reference proteome</keyword>
<protein>
    <submittedName>
        <fullName evidence="2">Uncharacterized protein</fullName>
    </submittedName>
</protein>
<evidence type="ECO:0000313" key="2">
    <source>
        <dbReference type="EMBL" id="KAJ7190879.1"/>
    </source>
</evidence>
<proteinExistence type="predicted"/>
<evidence type="ECO:0000256" key="1">
    <source>
        <dbReference type="SAM" id="MobiDB-lite"/>
    </source>
</evidence>
<dbReference type="AlphaFoldDB" id="A0AAD6UN56"/>
<gene>
    <name evidence="2" type="ORF">GGX14DRAFT_407637</name>
</gene>
<feature type="region of interest" description="Disordered" evidence="1">
    <location>
        <begin position="43"/>
        <end position="76"/>
    </location>
</feature>
<organism evidence="2 3">
    <name type="scientific">Mycena pura</name>
    <dbReference type="NCBI Taxonomy" id="153505"/>
    <lineage>
        <taxon>Eukaryota</taxon>
        <taxon>Fungi</taxon>
        <taxon>Dikarya</taxon>
        <taxon>Basidiomycota</taxon>
        <taxon>Agaricomycotina</taxon>
        <taxon>Agaricomycetes</taxon>
        <taxon>Agaricomycetidae</taxon>
        <taxon>Agaricales</taxon>
        <taxon>Marasmiineae</taxon>
        <taxon>Mycenaceae</taxon>
        <taxon>Mycena</taxon>
    </lineage>
</organism>
<name>A0AAD6UN56_9AGAR</name>
<reference evidence="2" key="1">
    <citation type="submission" date="2023-03" db="EMBL/GenBank/DDBJ databases">
        <title>Massive genome expansion in bonnet fungi (Mycena s.s.) driven by repeated elements and novel gene families across ecological guilds.</title>
        <authorList>
            <consortium name="Lawrence Berkeley National Laboratory"/>
            <person name="Harder C.B."/>
            <person name="Miyauchi S."/>
            <person name="Viragh M."/>
            <person name="Kuo A."/>
            <person name="Thoen E."/>
            <person name="Andreopoulos B."/>
            <person name="Lu D."/>
            <person name="Skrede I."/>
            <person name="Drula E."/>
            <person name="Henrissat B."/>
            <person name="Morin E."/>
            <person name="Kohler A."/>
            <person name="Barry K."/>
            <person name="LaButti K."/>
            <person name="Morin E."/>
            <person name="Salamov A."/>
            <person name="Lipzen A."/>
            <person name="Mereny Z."/>
            <person name="Hegedus B."/>
            <person name="Baldrian P."/>
            <person name="Stursova M."/>
            <person name="Weitz H."/>
            <person name="Taylor A."/>
            <person name="Grigoriev I.V."/>
            <person name="Nagy L.G."/>
            <person name="Martin F."/>
            <person name="Kauserud H."/>
        </authorList>
    </citation>
    <scope>NUCLEOTIDE SEQUENCE</scope>
    <source>
        <strain evidence="2">9144</strain>
    </source>
</reference>
<comment type="caution">
    <text evidence="2">The sequence shown here is derived from an EMBL/GenBank/DDBJ whole genome shotgun (WGS) entry which is preliminary data.</text>
</comment>